<dbReference type="InterPro" id="IPR001885">
    <property type="entry name" value="LipOase_mml"/>
</dbReference>
<feature type="binding site" evidence="6">
    <location>
        <position position="217"/>
    </location>
    <ligand>
        <name>Fe cation</name>
        <dbReference type="ChEBI" id="CHEBI:24875"/>
        <note>catalytic</note>
    </ligand>
</feature>
<organism evidence="9 10">
    <name type="scientific">Neogobius melanostomus</name>
    <name type="common">round goby</name>
    <dbReference type="NCBI Taxonomy" id="47308"/>
    <lineage>
        <taxon>Eukaryota</taxon>
        <taxon>Metazoa</taxon>
        <taxon>Chordata</taxon>
        <taxon>Craniata</taxon>
        <taxon>Vertebrata</taxon>
        <taxon>Euteleostomi</taxon>
        <taxon>Actinopterygii</taxon>
        <taxon>Neopterygii</taxon>
        <taxon>Teleostei</taxon>
        <taxon>Neoteleostei</taxon>
        <taxon>Acanthomorphata</taxon>
        <taxon>Gobiaria</taxon>
        <taxon>Gobiiformes</taxon>
        <taxon>Gobioidei</taxon>
        <taxon>Gobiidae</taxon>
        <taxon>Benthophilinae</taxon>
        <taxon>Neogobiini</taxon>
        <taxon>Neogobius</taxon>
    </lineage>
</organism>
<dbReference type="Proteomes" id="UP000694523">
    <property type="component" value="Unplaced"/>
</dbReference>
<keyword evidence="5 6" id="KW-0408">Iron</keyword>
<feature type="binding site" evidence="6">
    <location>
        <position position="506"/>
    </location>
    <ligand>
        <name>Fe cation</name>
        <dbReference type="ChEBI" id="CHEBI:24875"/>
        <note>catalytic</note>
    </ligand>
</feature>
<dbReference type="Pfam" id="PF00305">
    <property type="entry name" value="Lipoxygenase"/>
    <property type="match status" value="1"/>
</dbReference>
<dbReference type="GO" id="GO:0005506">
    <property type="term" value="F:iron ion binding"/>
    <property type="evidence" value="ECO:0007669"/>
    <property type="project" value="InterPro"/>
</dbReference>
<dbReference type="Gene3D" id="1.20.245.10">
    <property type="entry name" value="Lipoxygenase-1, Domain 5"/>
    <property type="match status" value="1"/>
</dbReference>
<evidence type="ECO:0000259" key="8">
    <source>
        <dbReference type="PROSITE" id="PS51393"/>
    </source>
</evidence>
<dbReference type="Gene3D" id="3.10.450.60">
    <property type="match status" value="1"/>
</dbReference>
<evidence type="ECO:0000256" key="7">
    <source>
        <dbReference type="RuleBase" id="RU003974"/>
    </source>
</evidence>
<feature type="binding site" evidence="6">
    <location>
        <position position="383"/>
    </location>
    <ligand>
        <name>Fe cation</name>
        <dbReference type="ChEBI" id="CHEBI:24875"/>
        <note>catalytic</note>
    </ligand>
</feature>
<dbReference type="GO" id="GO:0034440">
    <property type="term" value="P:lipid oxidation"/>
    <property type="evidence" value="ECO:0007669"/>
    <property type="project" value="InterPro"/>
</dbReference>
<keyword evidence="3 7" id="KW-0223">Dioxygenase</keyword>
<dbReference type="InterPro" id="IPR020833">
    <property type="entry name" value="LipOase_Fe_BS"/>
</dbReference>
<evidence type="ECO:0000313" key="9">
    <source>
        <dbReference type="Ensembl" id="ENSNMLP00000004969.1"/>
    </source>
</evidence>
<sequence length="506" mass="58281">SSSWHLYEEGMPYCMDTDKGLPGEVRFSFRKLSEFVWTYAEGNVLNLMLWCYSGLKRRVNHCVDVSEYVYEHWEDDAFFGSQYLTGLNPILIRRCTALPQHFPVTDEMVHFDLNGPDVTLFRIVKGNVFLCDYKLLDEVKTNVINNEKQYLMAPLVLLHKTPLDELKPVAIQVRKTSNEQPDLPPSDSKYDWLLAKTFVRSADFHDHELNVHLLRTHLLAEVFSSYSSLLLIVHCFAHQLLLPHTRYTFHINKLARDVLISEKIGVLTNGMITIMQRALSSLTYRSLCLPEDIKDREMESVPKYYYRDDGLQLWDIIHRFVNGVLNNYYKSDSDVQKDTELQNFITDVFEKGFLSRTDSGDFSAVDELVKFVTMVIFTCSAQHAAVNHGQLDIGNWMPNFPPSLQLPPPTEKGGTNEQILLKTLPDVNVTVYILATLWLLTKQSTDFVLLGQYPDELFCEEVPRDLIEIFKEQLKGLGAAIGERNKKLDLPYMYLDPVEMENSVAI</sequence>
<keyword evidence="2 6" id="KW-0479">Metal-binding</keyword>
<evidence type="ECO:0000256" key="4">
    <source>
        <dbReference type="ARBA" id="ARBA00023002"/>
    </source>
</evidence>
<reference evidence="9" key="1">
    <citation type="submission" date="2025-08" db="UniProtKB">
        <authorList>
            <consortium name="Ensembl"/>
        </authorList>
    </citation>
    <scope>IDENTIFICATION</scope>
</reference>
<evidence type="ECO:0000256" key="2">
    <source>
        <dbReference type="ARBA" id="ARBA00022723"/>
    </source>
</evidence>
<dbReference type="InterPro" id="IPR000907">
    <property type="entry name" value="LipOase"/>
</dbReference>
<dbReference type="Ensembl" id="ENSNMLT00000005671.1">
    <property type="protein sequence ID" value="ENSNMLP00000004969.1"/>
    <property type="gene ID" value="ENSNMLG00000003593.1"/>
</dbReference>
<feature type="domain" description="Lipoxygenase" evidence="8">
    <location>
        <begin position="1"/>
        <end position="506"/>
    </location>
</feature>
<dbReference type="PANTHER" id="PTHR11771">
    <property type="entry name" value="LIPOXYGENASE"/>
    <property type="match status" value="1"/>
</dbReference>
<evidence type="ECO:0000313" key="10">
    <source>
        <dbReference type="Proteomes" id="UP000694523"/>
    </source>
</evidence>
<evidence type="ECO:0000256" key="1">
    <source>
        <dbReference type="ARBA" id="ARBA00009419"/>
    </source>
</evidence>
<evidence type="ECO:0000256" key="3">
    <source>
        <dbReference type="ARBA" id="ARBA00022964"/>
    </source>
</evidence>
<proteinExistence type="inferred from homology"/>
<dbReference type="InterPro" id="IPR013819">
    <property type="entry name" value="LipOase_C"/>
</dbReference>
<dbReference type="InterPro" id="IPR036226">
    <property type="entry name" value="LipOase_C_sf"/>
</dbReference>
<dbReference type="PRINTS" id="PR00467">
    <property type="entry name" value="MAMLPOXGNASE"/>
</dbReference>
<dbReference type="PROSITE" id="PS00711">
    <property type="entry name" value="LIPOXYGENASE_1"/>
    <property type="match status" value="1"/>
</dbReference>
<evidence type="ECO:0000256" key="5">
    <source>
        <dbReference type="ARBA" id="ARBA00023004"/>
    </source>
</evidence>
<protein>
    <recommendedName>
        <fullName evidence="8">Lipoxygenase domain-containing protein</fullName>
    </recommendedName>
</protein>
<keyword evidence="10" id="KW-1185">Reference proteome</keyword>
<dbReference type="PROSITE" id="PS51393">
    <property type="entry name" value="LIPOXYGENASE_3"/>
    <property type="match status" value="1"/>
</dbReference>
<comment type="cofactor">
    <cofactor evidence="6">
        <name>Fe cation</name>
        <dbReference type="ChEBI" id="CHEBI:24875"/>
    </cofactor>
    <text evidence="6">Binds 1 Fe cation per subunit.</text>
</comment>
<comment type="similarity">
    <text evidence="1 7">Belongs to the lipoxygenase family.</text>
</comment>
<dbReference type="PRINTS" id="PR00087">
    <property type="entry name" value="LIPOXYGENASE"/>
</dbReference>
<dbReference type="SUPFAM" id="SSF48484">
    <property type="entry name" value="Lipoxigenase"/>
    <property type="match status" value="1"/>
</dbReference>
<accession>A0A8C6SFC7</accession>
<keyword evidence="4 7" id="KW-0560">Oxidoreductase</keyword>
<dbReference type="AlphaFoldDB" id="A0A8C6SFC7"/>
<name>A0A8C6SFC7_9GOBI</name>
<feature type="binding site" evidence="6">
    <location>
        <position position="212"/>
    </location>
    <ligand>
        <name>Fe cation</name>
        <dbReference type="ChEBI" id="CHEBI:24875"/>
        <note>catalytic</note>
    </ligand>
</feature>
<reference evidence="9" key="2">
    <citation type="submission" date="2025-09" db="UniProtKB">
        <authorList>
            <consortium name="Ensembl"/>
        </authorList>
    </citation>
    <scope>IDENTIFICATION</scope>
</reference>
<dbReference type="GO" id="GO:0016702">
    <property type="term" value="F:oxidoreductase activity, acting on single donors with incorporation of molecular oxygen, incorporation of two atoms of oxygen"/>
    <property type="evidence" value="ECO:0007669"/>
    <property type="project" value="InterPro"/>
</dbReference>
<evidence type="ECO:0000256" key="6">
    <source>
        <dbReference type="PIRSR" id="PIRSR601885-1"/>
    </source>
</evidence>